<dbReference type="CDD" id="cd08045">
    <property type="entry name" value="HFD_TAF4"/>
    <property type="match status" value="1"/>
</dbReference>
<comment type="caution">
    <text evidence="11">The sequence shown here is derived from an EMBL/GenBank/DDBJ whole genome shotgun (WGS) entry which is preliminary data.</text>
</comment>
<sequence length="476" mass="52331">MKSEHDSQTPTLSAAQWGNSQIPIDPQLQQQSQQSTPNYYQAHQQYYQQPNYYTYQTSQSSQQPQLSQTQSQIQPAASTSRQATQANTIDTADIATLNDALGSAGVDLRAEEDHLHRSNPYDQYQSYRSYEDRARKQPAKPNFDTRFLGTTMRAIGSQHKVTKISEDTVNYLALSLRARLQDLITAMIDASAHRTDEQFDRPASLYEDGSPMWSVVVRSDVAKQLAAIERVEREEEMRVRRERKERAEAAAAAQSAALAAQNAAGTSVDGEDGEGGPKKKKKKDGPGVTARNMSEDTRKKMSNAVAAQAAGLSTGKYAWMTQANAAAPPPKPKPITTSGSATTPATTTAPSPSATAAGGWARPYVPTKQTQSQMQDEKDMRRAITMRDALFVIEKERGHGGGRGRQYASKRLQTTALYLSSVRLSANLKKGFPSNPAFNASFRLSSSAHSMLMHARLRLLGAPLWKLLEIGTQRLH</sequence>
<feature type="compositionally biased region" description="Polar residues" evidence="9">
    <location>
        <begin position="8"/>
        <end position="19"/>
    </location>
</feature>
<feature type="region of interest" description="Disordered" evidence="9">
    <location>
        <begin position="1"/>
        <end position="38"/>
    </location>
</feature>
<dbReference type="PANTHER" id="PTHR15138">
    <property type="entry name" value="TRANSCRIPTION INITIATION FACTOR TFIID SUBUNIT 4"/>
    <property type="match status" value="1"/>
</dbReference>
<protein>
    <recommendedName>
        <fullName evidence="3">Transcription initiation factor TFIID subunit 4</fullName>
    </recommendedName>
    <alternativeName>
        <fullName evidence="8">TBP-associated factor 4</fullName>
    </alternativeName>
</protein>
<feature type="compositionally biased region" description="Low complexity" evidence="9">
    <location>
        <begin position="334"/>
        <end position="359"/>
    </location>
</feature>
<evidence type="ECO:0000256" key="7">
    <source>
        <dbReference type="ARBA" id="ARBA00025346"/>
    </source>
</evidence>
<dbReference type="InterPro" id="IPR045144">
    <property type="entry name" value="TAF4"/>
</dbReference>
<dbReference type="InterPro" id="IPR007900">
    <property type="entry name" value="TAF4_C"/>
</dbReference>
<evidence type="ECO:0000256" key="6">
    <source>
        <dbReference type="ARBA" id="ARBA00023242"/>
    </source>
</evidence>
<keyword evidence="5" id="KW-0804">Transcription</keyword>
<evidence type="ECO:0000256" key="3">
    <source>
        <dbReference type="ARBA" id="ARBA00017306"/>
    </source>
</evidence>
<evidence type="ECO:0000256" key="2">
    <source>
        <dbReference type="ARBA" id="ARBA00006178"/>
    </source>
</evidence>
<dbReference type="Proteomes" id="UP000639403">
    <property type="component" value="Unassembled WGS sequence"/>
</dbReference>
<feature type="compositionally biased region" description="Low complexity" evidence="9">
    <location>
        <begin position="20"/>
        <end position="38"/>
    </location>
</feature>
<evidence type="ECO:0000259" key="10">
    <source>
        <dbReference type="Pfam" id="PF05236"/>
    </source>
</evidence>
<keyword evidence="6" id="KW-0539">Nucleus</keyword>
<reference evidence="11" key="2">
    <citation type="journal article" name="Front. Microbiol.">
        <title>Degradative Capacity of Two Strains of Rhodonia placenta: From Phenotype to Genotype.</title>
        <authorList>
            <person name="Kolle M."/>
            <person name="Horta M.A.C."/>
            <person name="Nowrousian M."/>
            <person name="Ohm R.A."/>
            <person name="Benz J.P."/>
            <person name="Pilgard A."/>
        </authorList>
    </citation>
    <scope>NUCLEOTIDE SEQUENCE</scope>
    <source>
        <strain evidence="11">FPRL280</strain>
    </source>
</reference>
<name>A0A8H7P888_9APHY</name>
<gene>
    <name evidence="11" type="ORF">IEO21_02067</name>
</gene>
<reference evidence="11" key="1">
    <citation type="submission" date="2020-11" db="EMBL/GenBank/DDBJ databases">
        <authorList>
            <person name="Koelle M."/>
            <person name="Horta M.A.C."/>
            <person name="Nowrousian M."/>
            <person name="Ohm R.A."/>
            <person name="Benz P."/>
            <person name="Pilgard A."/>
        </authorList>
    </citation>
    <scope>NUCLEOTIDE SEQUENCE</scope>
    <source>
        <strain evidence="11">FPRL280</strain>
    </source>
</reference>
<evidence type="ECO:0000313" key="11">
    <source>
        <dbReference type="EMBL" id="KAF9819459.1"/>
    </source>
</evidence>
<feature type="region of interest" description="Disordered" evidence="9">
    <location>
        <begin position="324"/>
        <end position="361"/>
    </location>
</feature>
<comment type="function">
    <text evidence="7">Functions as a component of the DNA-binding general transcription factor complex TFIID. Binding of TFIID to a promoter (with or without TATA element) is the initial step in pre-initiation complex (PIC) formation. TFIID plays a key role in the regulation of gene expression by RNA polymerase II through different activities such as transcription activator interaction, core promoter recognition and selectivity, TFIIA and TFIIB interaction, chromatin modification (histone acetylation by TAF1), facilitation of DNA opening and initiation of transcription.</text>
</comment>
<dbReference type="PANTHER" id="PTHR15138:SF14">
    <property type="entry name" value="TRANSCRIPTION INITIATION FACTOR TFIID SUBUNIT 4"/>
    <property type="match status" value="1"/>
</dbReference>
<feature type="compositionally biased region" description="Basic and acidic residues" evidence="9">
    <location>
        <begin position="233"/>
        <end position="248"/>
    </location>
</feature>
<evidence type="ECO:0000256" key="8">
    <source>
        <dbReference type="ARBA" id="ARBA00031747"/>
    </source>
</evidence>
<feature type="compositionally biased region" description="Low complexity" evidence="9">
    <location>
        <begin position="56"/>
        <end position="75"/>
    </location>
</feature>
<dbReference type="Pfam" id="PF05236">
    <property type="entry name" value="TAF4"/>
    <property type="match status" value="1"/>
</dbReference>
<dbReference type="AlphaFoldDB" id="A0A8H7P888"/>
<dbReference type="GO" id="GO:0005669">
    <property type="term" value="C:transcription factor TFIID complex"/>
    <property type="evidence" value="ECO:0007669"/>
    <property type="project" value="InterPro"/>
</dbReference>
<feature type="region of interest" description="Disordered" evidence="9">
    <location>
        <begin position="233"/>
        <end position="305"/>
    </location>
</feature>
<evidence type="ECO:0000313" key="12">
    <source>
        <dbReference type="Proteomes" id="UP000639403"/>
    </source>
</evidence>
<feature type="domain" description="Transcription initiation factor TFIID component TAF4 C-terminal" evidence="10">
    <location>
        <begin position="97"/>
        <end position="398"/>
    </location>
</feature>
<comment type="subcellular location">
    <subcellularLocation>
        <location evidence="1">Nucleus</location>
    </subcellularLocation>
</comment>
<evidence type="ECO:0000256" key="9">
    <source>
        <dbReference type="SAM" id="MobiDB-lite"/>
    </source>
</evidence>
<dbReference type="GO" id="GO:0016251">
    <property type="term" value="F:RNA polymerase II general transcription initiation factor activity"/>
    <property type="evidence" value="ECO:0007669"/>
    <property type="project" value="TreeGrafter"/>
</dbReference>
<organism evidence="11 12">
    <name type="scientific">Rhodonia placenta</name>
    <dbReference type="NCBI Taxonomy" id="104341"/>
    <lineage>
        <taxon>Eukaryota</taxon>
        <taxon>Fungi</taxon>
        <taxon>Dikarya</taxon>
        <taxon>Basidiomycota</taxon>
        <taxon>Agaricomycotina</taxon>
        <taxon>Agaricomycetes</taxon>
        <taxon>Polyporales</taxon>
        <taxon>Adustoporiaceae</taxon>
        <taxon>Rhodonia</taxon>
    </lineage>
</organism>
<feature type="region of interest" description="Disordered" evidence="9">
    <location>
        <begin position="56"/>
        <end position="80"/>
    </location>
</feature>
<feature type="compositionally biased region" description="Low complexity" evidence="9">
    <location>
        <begin position="249"/>
        <end position="264"/>
    </location>
</feature>
<accession>A0A8H7P888</accession>
<evidence type="ECO:0000256" key="1">
    <source>
        <dbReference type="ARBA" id="ARBA00004123"/>
    </source>
</evidence>
<dbReference type="GO" id="GO:0006367">
    <property type="term" value="P:transcription initiation at RNA polymerase II promoter"/>
    <property type="evidence" value="ECO:0007669"/>
    <property type="project" value="TreeGrafter"/>
</dbReference>
<dbReference type="GO" id="GO:0003677">
    <property type="term" value="F:DNA binding"/>
    <property type="evidence" value="ECO:0007669"/>
    <property type="project" value="TreeGrafter"/>
</dbReference>
<proteinExistence type="inferred from homology"/>
<evidence type="ECO:0000256" key="4">
    <source>
        <dbReference type="ARBA" id="ARBA00023015"/>
    </source>
</evidence>
<dbReference type="EMBL" id="JADOXO010000018">
    <property type="protein sequence ID" value="KAF9819459.1"/>
    <property type="molecule type" value="Genomic_DNA"/>
</dbReference>
<keyword evidence="4" id="KW-0805">Transcription regulation</keyword>
<comment type="similarity">
    <text evidence="2">Belongs to the TAF4 family.</text>
</comment>
<evidence type="ECO:0000256" key="5">
    <source>
        <dbReference type="ARBA" id="ARBA00023163"/>
    </source>
</evidence>